<dbReference type="GO" id="GO:0003700">
    <property type="term" value="F:DNA-binding transcription factor activity"/>
    <property type="evidence" value="ECO:0007669"/>
    <property type="project" value="TreeGrafter"/>
</dbReference>
<comment type="subcellular location">
    <subcellularLocation>
        <location evidence="1">Nucleus</location>
    </subcellularLocation>
</comment>
<dbReference type="PANTHER" id="PTHR37534:SF2">
    <property type="entry name" value="N-ACETYLTRANSFERASE DOMAIN-CONTAINING PROTEIN"/>
    <property type="match status" value="1"/>
</dbReference>
<keyword evidence="2" id="KW-0539">Nucleus</keyword>
<keyword evidence="4" id="KW-1185">Reference proteome</keyword>
<evidence type="ECO:0000313" key="4">
    <source>
        <dbReference type="Proteomes" id="UP000054321"/>
    </source>
</evidence>
<dbReference type="AlphaFoldDB" id="A0A0C3HJW7"/>
<protein>
    <recommendedName>
        <fullName evidence="5">Transcription factor domain-containing protein</fullName>
    </recommendedName>
</protein>
<proteinExistence type="predicted"/>
<dbReference type="OrthoDB" id="5418899at2759"/>
<dbReference type="InterPro" id="IPR021858">
    <property type="entry name" value="Fun_TF"/>
</dbReference>
<dbReference type="HOGENOM" id="CLU_008719_1_1_1"/>
<dbReference type="Pfam" id="PF11951">
    <property type="entry name" value="Fungal_trans_2"/>
    <property type="match status" value="1"/>
</dbReference>
<organism evidence="3 4">
    <name type="scientific">Oidiodendron maius (strain Zn)</name>
    <dbReference type="NCBI Taxonomy" id="913774"/>
    <lineage>
        <taxon>Eukaryota</taxon>
        <taxon>Fungi</taxon>
        <taxon>Dikarya</taxon>
        <taxon>Ascomycota</taxon>
        <taxon>Pezizomycotina</taxon>
        <taxon>Leotiomycetes</taxon>
        <taxon>Leotiomycetes incertae sedis</taxon>
        <taxon>Myxotrichaceae</taxon>
        <taxon>Oidiodendron</taxon>
    </lineage>
</organism>
<accession>A0A0C3HJW7</accession>
<evidence type="ECO:0008006" key="5">
    <source>
        <dbReference type="Google" id="ProtNLM"/>
    </source>
</evidence>
<dbReference type="PANTHER" id="PTHR37534">
    <property type="entry name" value="TRANSCRIPTIONAL ACTIVATOR PROTEIN UGA3"/>
    <property type="match status" value="1"/>
</dbReference>
<dbReference type="InParanoid" id="A0A0C3HJW7"/>
<evidence type="ECO:0000313" key="3">
    <source>
        <dbReference type="EMBL" id="KIN08526.1"/>
    </source>
</evidence>
<evidence type="ECO:0000256" key="1">
    <source>
        <dbReference type="ARBA" id="ARBA00004123"/>
    </source>
</evidence>
<dbReference type="STRING" id="913774.A0A0C3HJW7"/>
<reference evidence="3 4" key="1">
    <citation type="submission" date="2014-04" db="EMBL/GenBank/DDBJ databases">
        <authorList>
            <consortium name="DOE Joint Genome Institute"/>
            <person name="Kuo A."/>
            <person name="Martino E."/>
            <person name="Perotto S."/>
            <person name="Kohler A."/>
            <person name="Nagy L.G."/>
            <person name="Floudas D."/>
            <person name="Copeland A."/>
            <person name="Barry K.W."/>
            <person name="Cichocki N."/>
            <person name="Veneault-Fourrey C."/>
            <person name="LaButti K."/>
            <person name="Lindquist E.A."/>
            <person name="Lipzen A."/>
            <person name="Lundell T."/>
            <person name="Morin E."/>
            <person name="Murat C."/>
            <person name="Sun H."/>
            <person name="Tunlid A."/>
            <person name="Henrissat B."/>
            <person name="Grigoriev I.V."/>
            <person name="Hibbett D.S."/>
            <person name="Martin F."/>
            <person name="Nordberg H.P."/>
            <person name="Cantor M.N."/>
            <person name="Hua S.X."/>
        </authorList>
    </citation>
    <scope>NUCLEOTIDE SEQUENCE [LARGE SCALE GENOMIC DNA]</scope>
    <source>
        <strain evidence="3 4">Zn</strain>
    </source>
</reference>
<gene>
    <name evidence="3" type="ORF">OIDMADRAFT_48383</name>
</gene>
<dbReference type="GO" id="GO:0005634">
    <property type="term" value="C:nucleus"/>
    <property type="evidence" value="ECO:0007669"/>
    <property type="project" value="UniProtKB-SubCell"/>
</dbReference>
<name>A0A0C3HJW7_OIDMZ</name>
<evidence type="ECO:0000256" key="2">
    <source>
        <dbReference type="ARBA" id="ARBA00023242"/>
    </source>
</evidence>
<reference evidence="4" key="2">
    <citation type="submission" date="2015-01" db="EMBL/GenBank/DDBJ databases">
        <title>Evolutionary Origins and Diversification of the Mycorrhizal Mutualists.</title>
        <authorList>
            <consortium name="DOE Joint Genome Institute"/>
            <consortium name="Mycorrhizal Genomics Consortium"/>
            <person name="Kohler A."/>
            <person name="Kuo A."/>
            <person name="Nagy L.G."/>
            <person name="Floudas D."/>
            <person name="Copeland A."/>
            <person name="Barry K.W."/>
            <person name="Cichocki N."/>
            <person name="Veneault-Fourrey C."/>
            <person name="LaButti K."/>
            <person name="Lindquist E.A."/>
            <person name="Lipzen A."/>
            <person name="Lundell T."/>
            <person name="Morin E."/>
            <person name="Murat C."/>
            <person name="Riley R."/>
            <person name="Ohm R."/>
            <person name="Sun H."/>
            <person name="Tunlid A."/>
            <person name="Henrissat B."/>
            <person name="Grigoriev I.V."/>
            <person name="Hibbett D.S."/>
            <person name="Martin F."/>
        </authorList>
    </citation>
    <scope>NUCLEOTIDE SEQUENCE [LARGE SCALE GENOMIC DNA]</scope>
    <source>
        <strain evidence="4">Zn</strain>
    </source>
</reference>
<dbReference type="EMBL" id="KN832870">
    <property type="protein sequence ID" value="KIN08526.1"/>
    <property type="molecule type" value="Genomic_DNA"/>
</dbReference>
<dbReference type="Proteomes" id="UP000054321">
    <property type="component" value="Unassembled WGS sequence"/>
</dbReference>
<dbReference type="GO" id="GO:0000976">
    <property type="term" value="F:transcription cis-regulatory region binding"/>
    <property type="evidence" value="ECO:0007669"/>
    <property type="project" value="TreeGrafter"/>
</dbReference>
<sequence>MVAIAAQREFTKDEAYRRSLIREHTDAPEAVSPFGKDLAQEENHSGEEYSTIIAEPCSTDQDEQASHSHISVSTVTVTWKATANAPRPAALLDRETRAKEPLSARTVTAIESAHQQTSIQDSYQASTVPQTTSQALHHGLVTGIDYPGISQFPRGSVSSWPFNTPQEAYLLRHFIDNVSCFFDFCDSRRHFAFIVPQRARSNRTLATAMLALSARHLGRTTQFDPFVADHYHQECLQTLIPILGESTAILDEAILAALVVLRLLEEMDVPLVGSDLQRHLIGTQAIIQAQKVDIGARSSSFWQAACWAAFRQELYVCLTGQRAIQLNIEQIPIIQSTDTMDDWDWASCAVIHCRDVLQFAFGDGCKSLVTHHKLWKDNWNWQLQKSSSFDPFYLNESVSTEHCHMFPDIRLQASCHVMGYQYNILAHMLLVIYDESIPKAGPAHKIAVRRVDEEAKKDVQTMCGISLSNTHTPSAMIMASMAISLCGDRFTDSREQKELDKILLQTEQLHGWPTSAAQQQLRQTWGWA</sequence>
<dbReference type="GO" id="GO:0045944">
    <property type="term" value="P:positive regulation of transcription by RNA polymerase II"/>
    <property type="evidence" value="ECO:0007669"/>
    <property type="project" value="TreeGrafter"/>
</dbReference>